<dbReference type="STRING" id="518766.Rmar_0576"/>
<dbReference type="eggNOG" id="COG4122">
    <property type="taxonomic scope" value="Bacteria"/>
</dbReference>
<proteinExistence type="predicted"/>
<dbReference type="KEGG" id="rmr:Rmar_0576"/>
<gene>
    <name evidence="1" type="ordered locus">Rmar_0576</name>
</gene>
<evidence type="ECO:0000313" key="2">
    <source>
        <dbReference type="Proteomes" id="UP000002221"/>
    </source>
</evidence>
<dbReference type="Gene3D" id="3.40.50.150">
    <property type="entry name" value="Vaccinia Virus protein VP39"/>
    <property type="match status" value="1"/>
</dbReference>
<dbReference type="CDD" id="cd02440">
    <property type="entry name" value="AdoMet_MTases"/>
    <property type="match status" value="1"/>
</dbReference>
<accession>D0MF26</accession>
<evidence type="ECO:0008006" key="3">
    <source>
        <dbReference type="Google" id="ProtNLM"/>
    </source>
</evidence>
<protein>
    <recommendedName>
        <fullName evidence="3">Class I SAM-dependent methyltransferase</fullName>
    </recommendedName>
</protein>
<dbReference type="SUPFAM" id="SSF53335">
    <property type="entry name" value="S-adenosyl-L-methionine-dependent methyltransferases"/>
    <property type="match status" value="1"/>
</dbReference>
<dbReference type="InterPro" id="IPR029063">
    <property type="entry name" value="SAM-dependent_MTases_sf"/>
</dbReference>
<keyword evidence="2" id="KW-1185">Reference proteome</keyword>
<dbReference type="Proteomes" id="UP000002221">
    <property type="component" value="Chromosome"/>
</dbReference>
<organism evidence="1 2">
    <name type="scientific">Rhodothermus marinus (strain ATCC 43812 / DSM 4252 / R-10)</name>
    <name type="common">Rhodothermus obamensis</name>
    <dbReference type="NCBI Taxonomy" id="518766"/>
    <lineage>
        <taxon>Bacteria</taxon>
        <taxon>Pseudomonadati</taxon>
        <taxon>Rhodothermota</taxon>
        <taxon>Rhodothermia</taxon>
        <taxon>Rhodothermales</taxon>
        <taxon>Rhodothermaceae</taxon>
        <taxon>Rhodothermus</taxon>
    </lineage>
</organism>
<sequence>MPVRKLYRAADRLYRRGLLAAGMRAFRRQPPGTLPSRRLLRALRKGWGNEVWSASEELLIGLMREAWKTPGPVLECGSGLSTLLLGAIGMRAGWEVWTLEHDAFWAEHVRQTLRRFGITNVHLLHAPLRDYGAFHWYDVPPERLPARFSLVLCDGPPGNTPGGRYGLLPVLGHRLSPSVVILLDDAGRPDERAIADRWTAELGGTMTIEGVQKPYARIEGPG</sequence>
<dbReference type="AlphaFoldDB" id="D0MF26"/>
<reference evidence="1 2" key="1">
    <citation type="journal article" date="2009" name="Stand. Genomic Sci.">
        <title>Complete genome sequence of Rhodothermus marinus type strain (R-10).</title>
        <authorList>
            <person name="Nolan M."/>
            <person name="Tindall B.J."/>
            <person name="Pomrenke H."/>
            <person name="Lapidus A."/>
            <person name="Copeland A."/>
            <person name="Glavina Del Rio T."/>
            <person name="Lucas S."/>
            <person name="Chen F."/>
            <person name="Tice H."/>
            <person name="Cheng J.F."/>
            <person name="Saunders E."/>
            <person name="Han C."/>
            <person name="Bruce D."/>
            <person name="Goodwin L."/>
            <person name="Chain P."/>
            <person name="Pitluck S."/>
            <person name="Ovchinikova G."/>
            <person name="Pati A."/>
            <person name="Ivanova N."/>
            <person name="Mavromatis K."/>
            <person name="Chen A."/>
            <person name="Palaniappan K."/>
            <person name="Land M."/>
            <person name="Hauser L."/>
            <person name="Chang Y.J."/>
            <person name="Jeffries C.D."/>
            <person name="Brettin T."/>
            <person name="Goker M."/>
            <person name="Bristow J."/>
            <person name="Eisen J.A."/>
            <person name="Markowitz V."/>
            <person name="Hugenholtz P."/>
            <person name="Kyrpides N.C."/>
            <person name="Klenk H.P."/>
            <person name="Detter J.C."/>
        </authorList>
    </citation>
    <scope>NUCLEOTIDE SEQUENCE [LARGE SCALE GENOMIC DNA]</scope>
    <source>
        <strain evidence="2">ATCC 43812 / DSM 4252 / R-10</strain>
    </source>
</reference>
<dbReference type="EMBL" id="CP001807">
    <property type="protein sequence ID" value="ACY47476.1"/>
    <property type="molecule type" value="Genomic_DNA"/>
</dbReference>
<dbReference type="HOGENOM" id="CLU_1244530_0_0_10"/>
<evidence type="ECO:0000313" key="1">
    <source>
        <dbReference type="EMBL" id="ACY47476.1"/>
    </source>
</evidence>
<name>D0MF26_RHOM4</name>